<dbReference type="Gene3D" id="3.40.50.150">
    <property type="entry name" value="Vaccinia Virus protein VP39"/>
    <property type="match status" value="1"/>
</dbReference>
<dbReference type="SUPFAM" id="SSF53335">
    <property type="entry name" value="S-adenosyl-L-methionine-dependent methyltransferases"/>
    <property type="match status" value="1"/>
</dbReference>
<proteinExistence type="predicted"/>
<dbReference type="RefSeq" id="WP_202828620.1">
    <property type="nucleotide sequence ID" value="NZ_JAEUXJ010000021.1"/>
</dbReference>
<keyword evidence="1" id="KW-0808">Transferase</keyword>
<evidence type="ECO:0000313" key="3">
    <source>
        <dbReference type="EMBL" id="MBL6458879.1"/>
    </source>
</evidence>
<name>A0ABS1VB21_9PROT</name>
<dbReference type="PANTHER" id="PTHR44068">
    <property type="entry name" value="ZGC:194242"/>
    <property type="match status" value="1"/>
</dbReference>
<keyword evidence="3" id="KW-0489">Methyltransferase</keyword>
<dbReference type="CDD" id="cd02440">
    <property type="entry name" value="AdoMet_MTases"/>
    <property type="match status" value="1"/>
</dbReference>
<dbReference type="InterPro" id="IPR029063">
    <property type="entry name" value="SAM-dependent_MTases_sf"/>
</dbReference>
<comment type="caution">
    <text evidence="3">The sequence shown here is derived from an EMBL/GenBank/DDBJ whole genome shotgun (WGS) entry which is preliminary data.</text>
</comment>
<organism evidence="3 4">
    <name type="scientific">Belnapia mucosa</name>
    <dbReference type="NCBI Taxonomy" id="2804532"/>
    <lineage>
        <taxon>Bacteria</taxon>
        <taxon>Pseudomonadati</taxon>
        <taxon>Pseudomonadota</taxon>
        <taxon>Alphaproteobacteria</taxon>
        <taxon>Acetobacterales</taxon>
        <taxon>Roseomonadaceae</taxon>
        <taxon>Belnapia</taxon>
    </lineage>
</organism>
<sequence length="434" mass="46307">MTGETTLTDRLASLWDHLGLKTAHVGAQIPADLSGFVGRHPERIASLLLCEAPGIDPVSFASLASRVTLVAGDAGLSGQVAEAAAPQLPGCRRVTLAGYGEQIWADSVSHRAGEIVAALRDLPGEASVPTTASDRGSHAGITYRVYGAGPALVLLPLLLAPSQWDAVLPDLAQRYSVVVLGGRYLSGVALLEDRAMSPSYAGMVRTMLEIITPVPGETILEVGCGSGALLRMASRYLGSAISLTGVDLNPFLLREAAVLAEEDGLADRIAFREGNAERLPFTDASFDHAYSVTVLEECDAELALRELRRVVRPGGRAGVVVRAAELPHSWNVELPEALRYKVENKPPMVSPRGVADRSVYARMAAAGFERLTCFPMLASFDRIEGPFFRFGEGRVLAQLNAEEKPVWQAARQAALDAGVLFMTSPHHCVVGRKP</sequence>
<dbReference type="GO" id="GO:0032259">
    <property type="term" value="P:methylation"/>
    <property type="evidence" value="ECO:0007669"/>
    <property type="project" value="UniProtKB-KW"/>
</dbReference>
<dbReference type="GO" id="GO:0008168">
    <property type="term" value="F:methyltransferase activity"/>
    <property type="evidence" value="ECO:0007669"/>
    <property type="project" value="UniProtKB-KW"/>
</dbReference>
<keyword evidence="4" id="KW-1185">Reference proteome</keyword>
<reference evidence="3 4" key="1">
    <citation type="submission" date="2021-01" db="EMBL/GenBank/DDBJ databases">
        <title>Belnapia mucosa sp. nov. and Belnapia arida sp. nov., isolated from the Tabernas Desert (Almeria, Spain).</title>
        <authorList>
            <person name="Molina-Menor E."/>
            <person name="Vidal-Verdu A."/>
            <person name="Calonge A."/>
            <person name="Satari L."/>
            <person name="Pereto Magraner J."/>
            <person name="Porcar Miralles M."/>
        </authorList>
    </citation>
    <scope>NUCLEOTIDE SEQUENCE [LARGE SCALE GENOMIC DNA]</scope>
    <source>
        <strain evidence="3 4">T6</strain>
    </source>
</reference>
<dbReference type="InterPro" id="IPR013216">
    <property type="entry name" value="Methyltransf_11"/>
</dbReference>
<dbReference type="Pfam" id="PF08241">
    <property type="entry name" value="Methyltransf_11"/>
    <property type="match status" value="1"/>
</dbReference>
<evidence type="ECO:0000259" key="2">
    <source>
        <dbReference type="Pfam" id="PF08241"/>
    </source>
</evidence>
<dbReference type="Proteomes" id="UP000606490">
    <property type="component" value="Unassembled WGS sequence"/>
</dbReference>
<dbReference type="EMBL" id="JAEUXJ010000021">
    <property type="protein sequence ID" value="MBL6458879.1"/>
    <property type="molecule type" value="Genomic_DNA"/>
</dbReference>
<dbReference type="PANTHER" id="PTHR44068:SF11">
    <property type="entry name" value="GERANYL DIPHOSPHATE 2-C-METHYLTRANSFERASE"/>
    <property type="match status" value="1"/>
</dbReference>
<evidence type="ECO:0000256" key="1">
    <source>
        <dbReference type="ARBA" id="ARBA00022679"/>
    </source>
</evidence>
<feature type="domain" description="Methyltransferase type 11" evidence="2">
    <location>
        <begin position="220"/>
        <end position="316"/>
    </location>
</feature>
<dbReference type="InterPro" id="IPR050447">
    <property type="entry name" value="Erg6_SMT_methyltransf"/>
</dbReference>
<protein>
    <submittedName>
        <fullName evidence="3">Methyltransferase domain-containing protein</fullName>
    </submittedName>
</protein>
<evidence type="ECO:0000313" key="4">
    <source>
        <dbReference type="Proteomes" id="UP000606490"/>
    </source>
</evidence>
<accession>A0ABS1VB21</accession>
<gene>
    <name evidence="3" type="ORF">JMJ55_26475</name>
</gene>